<accession>L8GS52</accession>
<dbReference type="AlphaFoldDB" id="L8GS52"/>
<dbReference type="KEGG" id="acan:ACA1_276640"/>
<dbReference type="GeneID" id="14916012"/>
<reference evidence="1 2" key="1">
    <citation type="journal article" date="2013" name="Genome Biol.">
        <title>Genome of Acanthamoeba castellanii highlights extensive lateral gene transfer and early evolution of tyrosine kinase signaling.</title>
        <authorList>
            <person name="Clarke M."/>
            <person name="Lohan A.J."/>
            <person name="Liu B."/>
            <person name="Lagkouvardos I."/>
            <person name="Roy S."/>
            <person name="Zafar N."/>
            <person name="Bertelli C."/>
            <person name="Schilde C."/>
            <person name="Kianianmomeni A."/>
            <person name="Burglin T.R."/>
            <person name="Frech C."/>
            <person name="Turcotte B."/>
            <person name="Kopec K.O."/>
            <person name="Synnott J.M."/>
            <person name="Choo C."/>
            <person name="Paponov I."/>
            <person name="Finkler A."/>
            <person name="Soon Heng Tan C."/>
            <person name="Hutchins A.P."/>
            <person name="Weinmeier T."/>
            <person name="Rattei T."/>
            <person name="Chu J.S."/>
            <person name="Gimenez G."/>
            <person name="Irimia M."/>
            <person name="Rigden D.J."/>
            <person name="Fitzpatrick D.A."/>
            <person name="Lorenzo-Morales J."/>
            <person name="Bateman A."/>
            <person name="Chiu C.H."/>
            <person name="Tang P."/>
            <person name="Hegemann P."/>
            <person name="Fromm H."/>
            <person name="Raoult D."/>
            <person name="Greub G."/>
            <person name="Miranda-Saavedra D."/>
            <person name="Chen N."/>
            <person name="Nash P."/>
            <person name="Ginger M.L."/>
            <person name="Horn M."/>
            <person name="Schaap P."/>
            <person name="Caler L."/>
            <person name="Loftus B."/>
        </authorList>
    </citation>
    <scope>NUCLEOTIDE SEQUENCE [LARGE SCALE GENOMIC DNA]</scope>
    <source>
        <strain evidence="1 2">Neff</strain>
    </source>
</reference>
<proteinExistence type="predicted"/>
<name>L8GS52_ACACF</name>
<evidence type="ECO:0000313" key="2">
    <source>
        <dbReference type="Proteomes" id="UP000011083"/>
    </source>
</evidence>
<organism evidence="1 2">
    <name type="scientific">Acanthamoeba castellanii (strain ATCC 30010 / Neff)</name>
    <dbReference type="NCBI Taxonomy" id="1257118"/>
    <lineage>
        <taxon>Eukaryota</taxon>
        <taxon>Amoebozoa</taxon>
        <taxon>Discosea</taxon>
        <taxon>Longamoebia</taxon>
        <taxon>Centramoebida</taxon>
        <taxon>Acanthamoebidae</taxon>
        <taxon>Acanthamoeba</taxon>
    </lineage>
</organism>
<dbReference type="InterPro" id="IPR029021">
    <property type="entry name" value="Prot-tyrosine_phosphatase-like"/>
</dbReference>
<dbReference type="Proteomes" id="UP000011083">
    <property type="component" value="Unassembled WGS sequence"/>
</dbReference>
<evidence type="ECO:0000313" key="1">
    <source>
        <dbReference type="EMBL" id="ELR15438.1"/>
    </source>
</evidence>
<protein>
    <submittedName>
        <fullName evidence="1">Uncharacterized protein</fullName>
    </submittedName>
</protein>
<gene>
    <name evidence="1" type="ORF">ACA1_276640</name>
</gene>
<keyword evidence="2" id="KW-1185">Reference proteome</keyword>
<sequence length="132" mass="14854">MPAPETLDELRQLQAIPHDFSWVVADKIAGMCQPTSVLQLLRLQEQLAVRVVINLTDRDIHRNGLHLLGEGAPQLLHIPLPGMVIACYLVAEEGFAPHEAIQLVREKRPHSLVCSKQELAVHRFAAYLDEQR</sequence>
<dbReference type="EMBL" id="KB008032">
    <property type="protein sequence ID" value="ELR15438.1"/>
    <property type="molecule type" value="Genomic_DNA"/>
</dbReference>
<dbReference type="SUPFAM" id="SSF52799">
    <property type="entry name" value="(Phosphotyrosine protein) phosphatases II"/>
    <property type="match status" value="1"/>
</dbReference>
<dbReference type="VEuPathDB" id="AmoebaDB:ACA1_276640"/>
<dbReference type="RefSeq" id="XP_004337451.1">
    <property type="nucleotide sequence ID" value="XM_004337403.1"/>
</dbReference>
<dbReference type="Gene3D" id="3.90.190.10">
    <property type="entry name" value="Protein tyrosine phosphatase superfamily"/>
    <property type="match status" value="1"/>
</dbReference>